<organism evidence="1 2">
    <name type="scientific">Neolewinella antarctica</name>
    <dbReference type="NCBI Taxonomy" id="442734"/>
    <lineage>
        <taxon>Bacteria</taxon>
        <taxon>Pseudomonadati</taxon>
        <taxon>Bacteroidota</taxon>
        <taxon>Saprospiria</taxon>
        <taxon>Saprospirales</taxon>
        <taxon>Lewinellaceae</taxon>
        <taxon>Neolewinella</taxon>
    </lineage>
</organism>
<sequence>MLHHNALIRLSTVFLLLLLTGSIYGQRDLRILLKDQFNEPAAAVEVDLLVSAQKLLYAESTSGPDGVARFLALYYGDTLYLQIDDYRFLPATITITPDVDSTTYVLDRLALELTQITVNAEKSPVEIHGDTMFFDVEAYRLGNETTLGDLINRIPDLSLSDNGDIMFEGKTIDHLFVEGKDIFGGRQRSVTDGISAADVAGIRLFKHYQGFGDVIGGFSKEVAVDVQLKGSAKARWLGTAEALVGTRGAHDLATNLSRVSDGKGFNGIVNVSTAPGSQLSTRDFLNAKSNSGGRKMFDQQEQISFTLDDLVPAPLRLAQGLQRSRALLSRVGYDQRIDARKAIRISGLINEESHDFTRFQALSSVATVGNDAAVSRVLDEEDFERRLAVGSIELNIGNISDTTRSRGGLNADFSYVRGRSRVSRTALGEATDVPLAHRVINGSGSLHGFRIYPTRGRLFSHKSEFSWQYDLDVSSLEAADVGSLPSFLGGVENVEYAARQNRAGFLHTMKYDRDRASGYLKIAGNVHQLTTRVQRDSTEAIRGEFGQLWDAALPVALANDYRFGQYLARVVLNGEALRRSVSDQTEVQFPYRALVVFKRGGSPARFAQVRALTASSMSAGLEQSSGLPASPRPFVVNNNNADPFLRSRVYTVGADYFDRDIRGTKALIIFTANRSWIKDGQQQIFMTRERGWVETSFLPLRRSVNTSVVMRGQLPLSKRLSISAGASLIHTRQPESPITQEFYRLSQQSFNVSARIKRLGNFELHFSYKADRLQQTINLGSGISNDINFNTNDWNATVRYKLENRLEISTEIGYRRTSTMGFTGGTALENYPATLELIYEFKKANLPNLIFRGNNLINYNPRRQQETDLDNLGVSNTSFMDIPGYLQFGLQKRW</sequence>
<name>A0ABX0XCG9_9BACT</name>
<dbReference type="RefSeq" id="WP_168037311.1">
    <property type="nucleotide sequence ID" value="NZ_JAATJH010000003.1"/>
</dbReference>
<keyword evidence="2" id="KW-1185">Reference proteome</keyword>
<reference evidence="1 2" key="1">
    <citation type="submission" date="2020-03" db="EMBL/GenBank/DDBJ databases">
        <title>Genomic Encyclopedia of Type Strains, Phase IV (KMG-IV): sequencing the most valuable type-strain genomes for metagenomic binning, comparative biology and taxonomic classification.</title>
        <authorList>
            <person name="Goeker M."/>
        </authorList>
    </citation>
    <scope>NUCLEOTIDE SEQUENCE [LARGE SCALE GENOMIC DNA]</scope>
    <source>
        <strain evidence="1 2">DSM 105096</strain>
    </source>
</reference>
<evidence type="ECO:0000313" key="1">
    <source>
        <dbReference type="EMBL" id="NJC26538.1"/>
    </source>
</evidence>
<dbReference type="Proteomes" id="UP000770785">
    <property type="component" value="Unassembled WGS sequence"/>
</dbReference>
<gene>
    <name evidence="1" type="ORF">GGR27_002048</name>
</gene>
<accession>A0ABX0XCG9</accession>
<evidence type="ECO:0000313" key="2">
    <source>
        <dbReference type="Proteomes" id="UP000770785"/>
    </source>
</evidence>
<protein>
    <recommendedName>
        <fullName evidence="3">Outer membrane protein beta-barrel domain-containing protein</fullName>
    </recommendedName>
</protein>
<evidence type="ECO:0008006" key="3">
    <source>
        <dbReference type="Google" id="ProtNLM"/>
    </source>
</evidence>
<dbReference type="EMBL" id="JAATJH010000003">
    <property type="protein sequence ID" value="NJC26538.1"/>
    <property type="molecule type" value="Genomic_DNA"/>
</dbReference>
<comment type="caution">
    <text evidence="1">The sequence shown here is derived from an EMBL/GenBank/DDBJ whole genome shotgun (WGS) entry which is preliminary data.</text>
</comment>
<proteinExistence type="predicted"/>